<comment type="caution">
    <text evidence="1">The sequence shown here is derived from an EMBL/GenBank/DDBJ whole genome shotgun (WGS) entry which is preliminary data.</text>
</comment>
<dbReference type="EMBL" id="CAJOBI010154244">
    <property type="protein sequence ID" value="CAF4824236.1"/>
    <property type="molecule type" value="Genomic_DNA"/>
</dbReference>
<name>A0A8S3BGU8_9BILA</name>
<proteinExistence type="predicted"/>
<organism evidence="1 2">
    <name type="scientific">Rotaria magnacalcarata</name>
    <dbReference type="NCBI Taxonomy" id="392030"/>
    <lineage>
        <taxon>Eukaryota</taxon>
        <taxon>Metazoa</taxon>
        <taxon>Spiralia</taxon>
        <taxon>Gnathifera</taxon>
        <taxon>Rotifera</taxon>
        <taxon>Eurotatoria</taxon>
        <taxon>Bdelloidea</taxon>
        <taxon>Philodinida</taxon>
        <taxon>Philodinidae</taxon>
        <taxon>Rotaria</taxon>
    </lineage>
</organism>
<feature type="non-terminal residue" evidence="1">
    <location>
        <position position="1"/>
    </location>
</feature>
<evidence type="ECO:0000313" key="1">
    <source>
        <dbReference type="EMBL" id="CAF4824236.1"/>
    </source>
</evidence>
<evidence type="ECO:0000313" key="2">
    <source>
        <dbReference type="Proteomes" id="UP000676336"/>
    </source>
</evidence>
<dbReference type="Proteomes" id="UP000676336">
    <property type="component" value="Unassembled WGS sequence"/>
</dbReference>
<sequence length="65" mass="7039">QSLMTTAQLSPASSSGFSPLMVASFNENLDTQSTGFEADRKSYTSVRSKINMQLDSVKNSISFAK</sequence>
<reference evidence="1" key="1">
    <citation type="submission" date="2021-02" db="EMBL/GenBank/DDBJ databases">
        <authorList>
            <person name="Nowell W R."/>
        </authorList>
    </citation>
    <scope>NUCLEOTIDE SEQUENCE</scope>
</reference>
<protein>
    <submittedName>
        <fullName evidence="1">Uncharacterized protein</fullName>
    </submittedName>
</protein>
<accession>A0A8S3BGU8</accession>
<dbReference type="AlphaFoldDB" id="A0A8S3BGU8"/>
<gene>
    <name evidence="1" type="ORF">SMN809_LOCUS48178</name>
</gene>